<evidence type="ECO:0000313" key="3">
    <source>
        <dbReference type="Proteomes" id="UP000095230"/>
    </source>
</evidence>
<feature type="coiled-coil region" evidence="1">
    <location>
        <begin position="22"/>
        <end position="56"/>
    </location>
</feature>
<dbReference type="Proteomes" id="UP000095230">
    <property type="component" value="Unassembled WGS sequence"/>
</dbReference>
<dbReference type="RefSeq" id="WP_069671811.1">
    <property type="nucleotide sequence ID" value="NZ_MCBT01000046.1"/>
</dbReference>
<protein>
    <submittedName>
        <fullName evidence="2">Uncharacterized protein</fullName>
    </submittedName>
</protein>
<gene>
    <name evidence="2" type="ORF">BEL05_10390</name>
</gene>
<reference evidence="2 3" key="1">
    <citation type="submission" date="2016-07" db="EMBL/GenBank/DDBJ databases">
        <title>Whole-genome of two Shewanella species isolated from a digestive organ of sea cucumber Apostichopus japonicus Selenka 1867.</title>
        <authorList>
            <person name="Hong H.-H."/>
            <person name="Choi H."/>
            <person name="Cheon S."/>
            <person name="Oh J.-S."/>
            <person name="Lee H.-G."/>
            <person name="Park C."/>
        </authorList>
    </citation>
    <scope>NUCLEOTIDE SEQUENCE [LARGE SCALE GENOMIC DNA]</scope>
    <source>
        <strain evidence="2 3">CSB03KR</strain>
    </source>
</reference>
<dbReference type="EMBL" id="MCBT01000046">
    <property type="protein sequence ID" value="OEG72679.1"/>
    <property type="molecule type" value="Genomic_DNA"/>
</dbReference>
<organism evidence="2 3">
    <name type="scientific">Shewanella colwelliana</name>
    <name type="common">Alteromonas colwelliana</name>
    <dbReference type="NCBI Taxonomy" id="23"/>
    <lineage>
        <taxon>Bacteria</taxon>
        <taxon>Pseudomonadati</taxon>
        <taxon>Pseudomonadota</taxon>
        <taxon>Gammaproteobacteria</taxon>
        <taxon>Alteromonadales</taxon>
        <taxon>Shewanellaceae</taxon>
        <taxon>Shewanella</taxon>
    </lineage>
</organism>
<dbReference type="STRING" id="23.BEL05_10390"/>
<dbReference type="AlphaFoldDB" id="A0A1E5IQ52"/>
<dbReference type="OrthoDB" id="9806903at2"/>
<comment type="caution">
    <text evidence="2">The sequence shown here is derived from an EMBL/GenBank/DDBJ whole genome shotgun (WGS) entry which is preliminary data.</text>
</comment>
<evidence type="ECO:0000256" key="1">
    <source>
        <dbReference type="SAM" id="Coils"/>
    </source>
</evidence>
<proteinExistence type="predicted"/>
<sequence length="296" mass="34065">MNSFEKVFFKSKVIGKLSSSNLNELKSTLQNIESGKNKLRSKITLATKALKSAESELNWINWLPIKFLFKEKIILKEKNILIFKAELDTLKSEYEKHQLGLDISLTDRLEAAFGALDDKFSEIMSTQKVWDVTTSQRIDRVIERTTANNSIERKSVALKRSDNSKILCDYKALYFENANGGDLNIFPQFIFVEHNNDFALIDILDIDIHYTLVSFIESESVPTDTEVVDHTWAKANKNGDRDKRFADNYQIPVVQYGELHFISKSGINEVYMFSNPEPAFAFKKMFDEYKQVLAKS</sequence>
<keyword evidence="1" id="KW-0175">Coiled coil</keyword>
<evidence type="ECO:0000313" key="2">
    <source>
        <dbReference type="EMBL" id="OEG72679.1"/>
    </source>
</evidence>
<name>A0A1E5IQ52_SHECO</name>
<accession>A0A1E5IQ52</accession>